<dbReference type="eggNOG" id="KOG2053">
    <property type="taxonomic scope" value="Eukaryota"/>
</dbReference>
<dbReference type="PANTHER" id="PTHR22767:SF3">
    <property type="entry name" value="N-ALPHA-ACETYLTRANSFERASE 25, NATB AUXILIARY SUBUNIT"/>
    <property type="match status" value="1"/>
</dbReference>
<dbReference type="HOGENOM" id="CLU_019572_0_0_1"/>
<evidence type="ECO:0000313" key="2">
    <source>
        <dbReference type="EMBL" id="CCE92077.1"/>
    </source>
</evidence>
<dbReference type="Pfam" id="PF09797">
    <property type="entry name" value="NatB_MDM20"/>
    <property type="match status" value="2"/>
</dbReference>
<dbReference type="KEGG" id="tdl:TDEL_0D04930"/>
<gene>
    <name evidence="2" type="primary">TDEL0D04930</name>
    <name evidence="2" type="ORF">TDEL_0D04930</name>
</gene>
<reference evidence="2 3" key="1">
    <citation type="journal article" date="2011" name="Proc. Natl. Acad. Sci. U.S.A.">
        <title>Evolutionary erosion of yeast sex chromosomes by mating-type switching accidents.</title>
        <authorList>
            <person name="Gordon J.L."/>
            <person name="Armisen D."/>
            <person name="Proux-Wera E."/>
            <person name="Oheigeartaigh S.S."/>
            <person name="Byrne K.P."/>
            <person name="Wolfe K.H."/>
        </authorList>
    </citation>
    <scope>NUCLEOTIDE SEQUENCE [LARGE SCALE GENOMIC DNA]</scope>
    <source>
        <strain evidence="3">ATCC 10662 / CBS 1146 / NBRC 0425 / NCYC 2629 / NRRL Y-866</strain>
    </source>
</reference>
<dbReference type="AlphaFoldDB" id="G8ZTY3"/>
<sequence>MSDRIDEEIHGLIKIGNFKACIEKVESLKKQLPKSSYLRVLEIYVKYKQSPGKFNYEASLGKFYGINGTEVTSDTRALNLLHKLFIELEKYDEALHVYERANFKYSGFEVALQWFEKALDDSNYKQMTKACRQLAKTGWNGGEGLTSRDYYFWYSLSIVSLFKFQSQRVTEQEKKLLPQLAYRSLCDLKPFRSAQEVYVFCTVCEELFEKDEKSHEIVQEVLPQLEGAVDLHLKNFLVRNFKKDDHQMTFEVYGKLLQSIDDFELILLFIRAGKSLAKKKKDILQDIESLVGDSRNSRLAHLEVDSVLDNEISDEALDFYLQKYHNKPCCAVDLNRYRDLLDDNKLKNAFGKFEAVDVLHDTNLFKLGISELSPVEGYNKHQKSLNDKPVTDYSTCSVYILKLVNDLILDPSMEKVLLALSILENYRKYDPHNYDTSVWVIALYIHLGCIPLAYEHYLQLKIKSVQIDTTDFLMYSHFPTLFPSKPHDFIQRVQENFQKFCNSSVDRLSQFIQIGLERKSYSKILGMLEFRDRLERSTMRWLLFSENIQLARLCNDKRGEQLQNMHKAWRKLEMTGSQGFSDNRDWEIFSRGMQKDNLPAVLQYLNLNDKSVALKCIREFMIELIPSRQTDQKLDAYLEELVNPNGLQTSLNNSLDPSDAWSFEVFYDLYKNDGANMQSLLEKIDIKNQESSTWRLSHEYLTRLHTLKTLDSFKRVKDTALKRLIKNKTNQLRENCDDLYSDYMKQLTNACEKLNKGQNAQLLKSLTYVPLNSADLKNSLLTVQKTVRNL</sequence>
<dbReference type="RefSeq" id="XP_003681288.1">
    <property type="nucleotide sequence ID" value="XM_003681240.1"/>
</dbReference>
<keyword evidence="3" id="KW-1185">Reference proteome</keyword>
<evidence type="ECO:0008006" key="4">
    <source>
        <dbReference type="Google" id="ProtNLM"/>
    </source>
</evidence>
<dbReference type="Proteomes" id="UP000005627">
    <property type="component" value="Chromosome 4"/>
</dbReference>
<dbReference type="EMBL" id="HE616745">
    <property type="protein sequence ID" value="CCE92077.1"/>
    <property type="molecule type" value="Genomic_DNA"/>
</dbReference>
<organism evidence="2 3">
    <name type="scientific">Torulaspora delbrueckii</name>
    <name type="common">Yeast</name>
    <name type="synonym">Candida colliculosa</name>
    <dbReference type="NCBI Taxonomy" id="4950"/>
    <lineage>
        <taxon>Eukaryota</taxon>
        <taxon>Fungi</taxon>
        <taxon>Dikarya</taxon>
        <taxon>Ascomycota</taxon>
        <taxon>Saccharomycotina</taxon>
        <taxon>Saccharomycetes</taxon>
        <taxon>Saccharomycetales</taxon>
        <taxon>Saccharomycetaceae</taxon>
        <taxon>Torulaspora</taxon>
    </lineage>
</organism>
<evidence type="ECO:0000313" key="3">
    <source>
        <dbReference type="Proteomes" id="UP000005627"/>
    </source>
</evidence>
<dbReference type="FunCoup" id="G8ZTY3">
    <property type="interactions" value="81"/>
</dbReference>
<dbReference type="InParanoid" id="G8ZTY3"/>
<dbReference type="GeneID" id="11502511"/>
<accession>G8ZTY3</accession>
<name>G8ZTY3_TORDE</name>
<dbReference type="PANTHER" id="PTHR22767">
    <property type="entry name" value="N-TERMINAL ACETYLTRANSFERASE-RELATED"/>
    <property type="match status" value="1"/>
</dbReference>
<dbReference type="GO" id="GO:0031416">
    <property type="term" value="C:NatB complex"/>
    <property type="evidence" value="ECO:0007669"/>
    <property type="project" value="TreeGrafter"/>
</dbReference>
<proteinExistence type="inferred from homology"/>
<comment type="similarity">
    <text evidence="1">Belongs to the MDM20/NAA25 family.</text>
</comment>
<protein>
    <recommendedName>
        <fullName evidence="4">N-terminal acetyltransferase B complex subunit MDM20</fullName>
    </recommendedName>
</protein>
<dbReference type="STRING" id="1076872.G8ZTY3"/>
<dbReference type="InterPro" id="IPR019183">
    <property type="entry name" value="NAA25_NatB_aux_su"/>
</dbReference>
<dbReference type="OrthoDB" id="1874341at2759"/>
<evidence type="ECO:0000256" key="1">
    <source>
        <dbReference type="ARBA" id="ARBA00006298"/>
    </source>
</evidence>